<dbReference type="EMBL" id="PVOB01000036">
    <property type="protein sequence ID" value="PRO95717.1"/>
    <property type="molecule type" value="Genomic_DNA"/>
</dbReference>
<evidence type="ECO:0000313" key="3">
    <source>
        <dbReference type="Proteomes" id="UP000238378"/>
    </source>
</evidence>
<dbReference type="Gene3D" id="1.10.10.800">
    <property type="match status" value="1"/>
</dbReference>
<dbReference type="Proteomes" id="UP000238378">
    <property type="component" value="Unassembled WGS sequence"/>
</dbReference>
<gene>
    <name evidence="1" type="ORF">C6Y08_03165</name>
    <name evidence="2" type="ORF">D6U18_04175</name>
</gene>
<dbReference type="AlphaFoldDB" id="A0ABD7ISA2"/>
<keyword evidence="3" id="KW-1185">Reference proteome</keyword>
<protein>
    <submittedName>
        <fullName evidence="2">Alpha/beta hydrolase</fullName>
    </submittedName>
</protein>
<evidence type="ECO:0000313" key="1">
    <source>
        <dbReference type="EMBL" id="PRO95717.1"/>
    </source>
</evidence>
<comment type="caution">
    <text evidence="2">The sequence shown here is derived from an EMBL/GenBank/DDBJ whole genome shotgun (WGS) entry which is preliminary data.</text>
</comment>
<dbReference type="GO" id="GO:0016787">
    <property type="term" value="F:hydrolase activity"/>
    <property type="evidence" value="ECO:0007669"/>
    <property type="project" value="UniProtKB-KW"/>
</dbReference>
<dbReference type="EMBL" id="RDCJ01000042">
    <property type="protein sequence ID" value="RMW50232.1"/>
    <property type="molecule type" value="Genomic_DNA"/>
</dbReference>
<evidence type="ECO:0000313" key="4">
    <source>
        <dbReference type="Proteomes" id="UP000276249"/>
    </source>
</evidence>
<dbReference type="RefSeq" id="WP_065674388.1">
    <property type="nucleotide sequence ID" value="NZ_JAHKRU010000048.1"/>
</dbReference>
<dbReference type="Proteomes" id="UP000276249">
    <property type="component" value="Unassembled WGS sequence"/>
</dbReference>
<proteinExistence type="predicted"/>
<sequence>MNSQTVVFMNKALNLRLAGILRLPNNFDLSQNYPALVVTGPMLSVKEQAQSIYASRLTELGYVTLVFDGAYFGESEGTPRQQELPEVKETDIEGAVDFLTSLPYVDNERISGLGICGSGSYMSVAGVKEPRLKSIVAIVPAISDISKSAMASFFLPEDQVTAAKAAYDKGEGELTHLNFMPRAFDEGAAYYYSARGTSPRWSNQVVAWSQLELVKYNVPNIMKDMKKPYLVITAENAWSKDASVEDFNAVPGDNKELHVIPEAGHFDMYDLAPYVSEAFDYIKPFLAKNL</sequence>
<dbReference type="PANTHER" id="PTHR47751:SF1">
    <property type="entry name" value="SUPERFAMILY HYDROLASE, PUTATIVE (AFU_ORTHOLOGUE AFUA_2G16580)-RELATED"/>
    <property type="match status" value="1"/>
</dbReference>
<reference evidence="2 4" key="2">
    <citation type="submission" date="2018-10" db="EMBL/GenBank/DDBJ databases">
        <title>Genome sequences of five Lactobacillus pentosus strains isolated from brines of traditionally fermented spanish-style green table olives and differences between them.</title>
        <authorList>
            <person name="Jimenez Diaz R."/>
        </authorList>
    </citation>
    <scope>NUCLEOTIDE SEQUENCE [LARGE SCALE GENOMIC DNA]</scope>
    <source>
        <strain evidence="2 4">IG10</strain>
    </source>
</reference>
<evidence type="ECO:0000313" key="2">
    <source>
        <dbReference type="EMBL" id="RMW50232.1"/>
    </source>
</evidence>
<dbReference type="Gene3D" id="3.40.50.1820">
    <property type="entry name" value="alpha/beta hydrolase"/>
    <property type="match status" value="1"/>
</dbReference>
<reference evidence="1 3" key="1">
    <citation type="submission" date="2018-03" db="EMBL/GenBank/DDBJ databases">
        <title>Draft Genome Sequences of six Lactobacillus pentosus Strains Isolated from Brines of Traditionally Fermented Spanish-Style Green Table Olives.</title>
        <authorList>
            <person name="Calero-Delgado B."/>
            <person name="Martin-Platero A.M."/>
            <person name="Perez-Pulido A.J."/>
            <person name="Benitez-Cabello A."/>
            <person name="Casimiro-Soriguer C.S."/>
            <person name="Martinez-Bueno M."/>
            <person name="Arroyo-Lopez F.N."/>
            <person name="Rodriguez-Gomez F."/>
            <person name="Bautista-Gallego J."/>
            <person name="Garrido-Fernandez A."/>
            <person name="Jimenez-Diaz R."/>
        </authorList>
    </citation>
    <scope>NUCLEOTIDE SEQUENCE [LARGE SCALE GENOMIC DNA]</scope>
    <source>
        <strain evidence="1 3">IG2</strain>
    </source>
</reference>
<accession>A0ABD7ISA2</accession>
<keyword evidence="2" id="KW-0378">Hydrolase</keyword>
<name>A0ABD7ISA2_LACPE</name>
<organism evidence="2 4">
    <name type="scientific">Lactiplantibacillus pentosus</name>
    <name type="common">Lactobacillus pentosus</name>
    <dbReference type="NCBI Taxonomy" id="1589"/>
    <lineage>
        <taxon>Bacteria</taxon>
        <taxon>Bacillati</taxon>
        <taxon>Bacillota</taxon>
        <taxon>Bacilli</taxon>
        <taxon>Lactobacillales</taxon>
        <taxon>Lactobacillaceae</taxon>
        <taxon>Lactiplantibacillus</taxon>
    </lineage>
</organism>
<dbReference type="PANTHER" id="PTHR47751">
    <property type="entry name" value="SUPERFAMILY HYDROLASE, PUTATIVE (AFU_ORTHOLOGUE AFUA_2G16580)-RELATED"/>
    <property type="match status" value="1"/>
</dbReference>
<dbReference type="InterPro" id="IPR029058">
    <property type="entry name" value="AB_hydrolase_fold"/>
</dbReference>
<dbReference type="InterPro" id="IPR051411">
    <property type="entry name" value="Polyketide_trans_af380"/>
</dbReference>
<dbReference type="SUPFAM" id="SSF53474">
    <property type="entry name" value="alpha/beta-Hydrolases"/>
    <property type="match status" value="1"/>
</dbReference>